<proteinExistence type="predicted"/>
<protein>
    <submittedName>
        <fullName evidence="1">Uncharacterized protein</fullName>
    </submittedName>
</protein>
<gene>
    <name evidence="1" type="ORF">WN944_029231</name>
</gene>
<evidence type="ECO:0000313" key="1">
    <source>
        <dbReference type="EMBL" id="KAK9177212.1"/>
    </source>
</evidence>
<name>A0AAP0Q9N6_9ROSI</name>
<organism evidence="1 2">
    <name type="scientific">Citrus x changshan-huyou</name>
    <dbReference type="NCBI Taxonomy" id="2935761"/>
    <lineage>
        <taxon>Eukaryota</taxon>
        <taxon>Viridiplantae</taxon>
        <taxon>Streptophyta</taxon>
        <taxon>Embryophyta</taxon>
        <taxon>Tracheophyta</taxon>
        <taxon>Spermatophyta</taxon>
        <taxon>Magnoliopsida</taxon>
        <taxon>eudicotyledons</taxon>
        <taxon>Gunneridae</taxon>
        <taxon>Pentapetalae</taxon>
        <taxon>rosids</taxon>
        <taxon>malvids</taxon>
        <taxon>Sapindales</taxon>
        <taxon>Rutaceae</taxon>
        <taxon>Aurantioideae</taxon>
        <taxon>Citrus</taxon>
    </lineage>
</organism>
<dbReference type="EMBL" id="JBCGBO010000025">
    <property type="protein sequence ID" value="KAK9177212.1"/>
    <property type="molecule type" value="Genomic_DNA"/>
</dbReference>
<accession>A0AAP0Q9N6</accession>
<reference evidence="1 2" key="1">
    <citation type="submission" date="2024-05" db="EMBL/GenBank/DDBJ databases">
        <title>Haplotype-resolved chromosome-level genome assembly of Huyou (Citrus changshanensis).</title>
        <authorList>
            <person name="Miao C."/>
            <person name="Chen W."/>
            <person name="Wu Y."/>
            <person name="Wang L."/>
            <person name="Zhao S."/>
            <person name="Grierson D."/>
            <person name="Xu C."/>
            <person name="Chen K."/>
        </authorList>
    </citation>
    <scope>NUCLEOTIDE SEQUENCE [LARGE SCALE GENOMIC DNA]</scope>
    <source>
        <strain evidence="1">01-14</strain>
        <tissue evidence="1">Leaf</tissue>
    </source>
</reference>
<evidence type="ECO:0000313" key="2">
    <source>
        <dbReference type="Proteomes" id="UP001428341"/>
    </source>
</evidence>
<keyword evidence="2" id="KW-1185">Reference proteome</keyword>
<sequence>MAGVGTTGSALTEDGVLDIDPTISLETTWHDMEKLVSMGLVRSIGIRVIALGLEPITCLLLSTDCDLLVPKADEDEEGEGDKYLEETNLPLGFLVPLTIGTLCALFFQKAKGDALTLSLGSLQKWQSPLLEKL</sequence>
<dbReference type="Proteomes" id="UP001428341">
    <property type="component" value="Unassembled WGS sequence"/>
</dbReference>
<dbReference type="AlphaFoldDB" id="A0AAP0Q9N6"/>
<comment type="caution">
    <text evidence="1">The sequence shown here is derived from an EMBL/GenBank/DDBJ whole genome shotgun (WGS) entry which is preliminary data.</text>
</comment>